<protein>
    <recommendedName>
        <fullName evidence="1">DUF5641 domain-containing protein</fullName>
    </recommendedName>
</protein>
<dbReference type="PANTHER" id="PTHR47331:SF6">
    <property type="entry name" value="DOUBLECORTIN DOMAIN-CONTAINING PROTEIN"/>
    <property type="match status" value="1"/>
</dbReference>
<dbReference type="Proteomes" id="UP001152803">
    <property type="component" value="Unassembled WGS sequence"/>
</dbReference>
<dbReference type="EMBL" id="JAFJMO010000014">
    <property type="protein sequence ID" value="KAJ8257165.1"/>
    <property type="molecule type" value="Genomic_DNA"/>
</dbReference>
<keyword evidence="3" id="KW-1185">Reference proteome</keyword>
<evidence type="ECO:0000313" key="2">
    <source>
        <dbReference type="EMBL" id="KAJ8257165.1"/>
    </source>
</evidence>
<sequence length="316" mass="35953">MRRELVSSGLLKFEDKPENYWAWKASFISSTDDLKLSAREELDLLCKWLGPSSSEQAKRIRAVHIQNPPAGLRMLWQRLEDFYGSVEVENALLKKVEDFPKISAKENHKLRELGDILMELEAARADGYLPGLSYLSTSHGVSPIVQKLPSTSRQKVDPVLPPTGEYDLKDLYSKQWKQVQALADAFWKRWRQEYLVSLQPRRKWHMDKPNLSEGDVVLLSDAQVKRNEWPVGVVVNAIPSKVRKVDCLLIFELQPSTFLTEHSRPWQNSTEHDTSIQCLTSPELSLMSPPGLAHLPNLLLPPNSSTAARSTPYAVF</sequence>
<proteinExistence type="predicted"/>
<name>A0A9Q1HSB5_CONCO</name>
<dbReference type="AlphaFoldDB" id="A0A9Q1HSB5"/>
<dbReference type="OrthoDB" id="10068969at2759"/>
<reference evidence="2" key="1">
    <citation type="journal article" date="2023" name="Science">
        <title>Genome structures resolve the early diversification of teleost fishes.</title>
        <authorList>
            <person name="Parey E."/>
            <person name="Louis A."/>
            <person name="Montfort J."/>
            <person name="Bouchez O."/>
            <person name="Roques C."/>
            <person name="Iampietro C."/>
            <person name="Lluch J."/>
            <person name="Castinel A."/>
            <person name="Donnadieu C."/>
            <person name="Desvignes T."/>
            <person name="Floi Bucao C."/>
            <person name="Jouanno E."/>
            <person name="Wen M."/>
            <person name="Mejri S."/>
            <person name="Dirks R."/>
            <person name="Jansen H."/>
            <person name="Henkel C."/>
            <person name="Chen W.J."/>
            <person name="Zahm M."/>
            <person name="Cabau C."/>
            <person name="Klopp C."/>
            <person name="Thompson A.W."/>
            <person name="Robinson-Rechavi M."/>
            <person name="Braasch I."/>
            <person name="Lecointre G."/>
            <person name="Bobe J."/>
            <person name="Postlethwait J.H."/>
            <person name="Berthelot C."/>
            <person name="Roest Crollius H."/>
            <person name="Guiguen Y."/>
        </authorList>
    </citation>
    <scope>NUCLEOTIDE SEQUENCE</scope>
    <source>
        <strain evidence="2">Concon-B</strain>
    </source>
</reference>
<dbReference type="PANTHER" id="PTHR47331">
    <property type="entry name" value="PHD-TYPE DOMAIN-CONTAINING PROTEIN"/>
    <property type="match status" value="1"/>
</dbReference>
<evidence type="ECO:0000259" key="1">
    <source>
        <dbReference type="Pfam" id="PF18701"/>
    </source>
</evidence>
<feature type="domain" description="DUF5641" evidence="1">
    <location>
        <begin position="174"/>
        <end position="241"/>
    </location>
</feature>
<accession>A0A9Q1HSB5</accession>
<dbReference type="InterPro" id="IPR040676">
    <property type="entry name" value="DUF5641"/>
</dbReference>
<comment type="caution">
    <text evidence="2">The sequence shown here is derived from an EMBL/GenBank/DDBJ whole genome shotgun (WGS) entry which is preliminary data.</text>
</comment>
<dbReference type="Pfam" id="PF18701">
    <property type="entry name" value="DUF5641"/>
    <property type="match status" value="1"/>
</dbReference>
<evidence type="ECO:0000313" key="3">
    <source>
        <dbReference type="Proteomes" id="UP001152803"/>
    </source>
</evidence>
<organism evidence="2 3">
    <name type="scientific">Conger conger</name>
    <name type="common">Conger eel</name>
    <name type="synonym">Muraena conger</name>
    <dbReference type="NCBI Taxonomy" id="82655"/>
    <lineage>
        <taxon>Eukaryota</taxon>
        <taxon>Metazoa</taxon>
        <taxon>Chordata</taxon>
        <taxon>Craniata</taxon>
        <taxon>Vertebrata</taxon>
        <taxon>Euteleostomi</taxon>
        <taxon>Actinopterygii</taxon>
        <taxon>Neopterygii</taxon>
        <taxon>Teleostei</taxon>
        <taxon>Anguilliformes</taxon>
        <taxon>Congridae</taxon>
        <taxon>Conger</taxon>
    </lineage>
</organism>
<gene>
    <name evidence="2" type="ORF">COCON_G00193170</name>
</gene>